<keyword evidence="5" id="KW-0539">Nucleus</keyword>
<evidence type="ECO:0000256" key="3">
    <source>
        <dbReference type="ARBA" id="ARBA00022771"/>
    </source>
</evidence>
<evidence type="ECO:0000259" key="7">
    <source>
        <dbReference type="Pfam" id="PF05699"/>
    </source>
</evidence>
<feature type="region of interest" description="Disordered" evidence="6">
    <location>
        <begin position="250"/>
        <end position="276"/>
    </location>
</feature>
<dbReference type="Proteomes" id="UP001190700">
    <property type="component" value="Unassembled WGS sequence"/>
</dbReference>
<dbReference type="PANTHER" id="PTHR46481">
    <property type="entry name" value="ZINC FINGER BED DOMAIN-CONTAINING PROTEIN 4"/>
    <property type="match status" value="1"/>
</dbReference>
<evidence type="ECO:0000256" key="4">
    <source>
        <dbReference type="ARBA" id="ARBA00022833"/>
    </source>
</evidence>
<protein>
    <recommendedName>
        <fullName evidence="7">HAT C-terminal dimerisation domain-containing protein</fullName>
    </recommendedName>
</protein>
<dbReference type="PANTHER" id="PTHR46481:SF10">
    <property type="entry name" value="ZINC FINGER BED DOMAIN-CONTAINING PROTEIN 39"/>
    <property type="match status" value="1"/>
</dbReference>
<evidence type="ECO:0000313" key="9">
    <source>
        <dbReference type="Proteomes" id="UP001190700"/>
    </source>
</evidence>
<comment type="caution">
    <text evidence="8">The sequence shown here is derived from an EMBL/GenBank/DDBJ whole genome shotgun (WGS) entry which is preliminary data.</text>
</comment>
<gene>
    <name evidence="8" type="ORF">CYMTET_3434</name>
</gene>
<reference evidence="8 9" key="1">
    <citation type="journal article" date="2015" name="Genome Biol. Evol.">
        <title>Comparative Genomics of a Bacterivorous Green Alga Reveals Evolutionary Causalities and Consequences of Phago-Mixotrophic Mode of Nutrition.</title>
        <authorList>
            <person name="Burns J.A."/>
            <person name="Paasch A."/>
            <person name="Narechania A."/>
            <person name="Kim E."/>
        </authorList>
    </citation>
    <scope>NUCLEOTIDE SEQUENCE [LARGE SCALE GENOMIC DNA]</scope>
    <source>
        <strain evidence="8 9">PLY_AMNH</strain>
    </source>
</reference>
<dbReference type="InterPro" id="IPR012337">
    <property type="entry name" value="RNaseH-like_sf"/>
</dbReference>
<accession>A0AAE0LLI9</accession>
<keyword evidence="9" id="KW-1185">Reference proteome</keyword>
<proteinExistence type="predicted"/>
<keyword evidence="4" id="KW-0862">Zinc</keyword>
<dbReference type="AlphaFoldDB" id="A0AAE0LLI9"/>
<dbReference type="InterPro" id="IPR052035">
    <property type="entry name" value="ZnF_BED_domain_contain"/>
</dbReference>
<evidence type="ECO:0000256" key="5">
    <source>
        <dbReference type="ARBA" id="ARBA00023242"/>
    </source>
</evidence>
<keyword evidence="2" id="KW-0479">Metal-binding</keyword>
<feature type="compositionally biased region" description="Acidic residues" evidence="6">
    <location>
        <begin position="252"/>
        <end position="261"/>
    </location>
</feature>
<evidence type="ECO:0000256" key="1">
    <source>
        <dbReference type="ARBA" id="ARBA00004123"/>
    </source>
</evidence>
<dbReference type="EMBL" id="LGRX02000231">
    <property type="protein sequence ID" value="KAK3289129.1"/>
    <property type="molecule type" value="Genomic_DNA"/>
</dbReference>
<dbReference type="Pfam" id="PF05699">
    <property type="entry name" value="Dimer_Tnp_hAT"/>
    <property type="match status" value="1"/>
</dbReference>
<dbReference type="GO" id="GO:0008270">
    <property type="term" value="F:zinc ion binding"/>
    <property type="evidence" value="ECO:0007669"/>
    <property type="project" value="UniProtKB-KW"/>
</dbReference>
<keyword evidence="3" id="KW-0863">Zinc-finger</keyword>
<comment type="subcellular location">
    <subcellularLocation>
        <location evidence="1">Nucleus</location>
    </subcellularLocation>
</comment>
<feature type="domain" description="HAT C-terminal dimerisation" evidence="7">
    <location>
        <begin position="277"/>
        <end position="346"/>
    </location>
</feature>
<sequence>MTAHYNHSVIGQKFLHQCQELYGLGKSNPPKDNATRTGWGGAFTQAKWFMDNQEAVQMYDVEHTVKAKNAMDNPDGSKYKDHKLTQSEWNTVRESVFVLQHPKGAVMLLQATKKSTVNIVLPVIGKLLEALHEETVLKWEKRPVQTQCEVVRDGRQNLYKAVKKRFTNDLMSCKLEDFCVATTLDPRYKTFKFPKSTDWDRGTLTPGRAIGWARSAWTKDWKPKEGETVSVIAATPKSKKKTAEVTLSDFMGDSDEDDEETIVGSSEARDPKRDEDEFDEYLAMPVERVDFDVQQWWRSHKFELPHLAKMARQFLGVPASTAGVERIFSACGQMHSDLRKSTNEEMQTSRLKCPNSLVL</sequence>
<evidence type="ECO:0000256" key="6">
    <source>
        <dbReference type="SAM" id="MobiDB-lite"/>
    </source>
</evidence>
<dbReference type="InterPro" id="IPR008906">
    <property type="entry name" value="HATC_C_dom"/>
</dbReference>
<dbReference type="GO" id="GO:0005634">
    <property type="term" value="C:nucleus"/>
    <property type="evidence" value="ECO:0007669"/>
    <property type="project" value="UniProtKB-SubCell"/>
</dbReference>
<organism evidence="8 9">
    <name type="scientific">Cymbomonas tetramitiformis</name>
    <dbReference type="NCBI Taxonomy" id="36881"/>
    <lineage>
        <taxon>Eukaryota</taxon>
        <taxon>Viridiplantae</taxon>
        <taxon>Chlorophyta</taxon>
        <taxon>Pyramimonadophyceae</taxon>
        <taxon>Pyramimonadales</taxon>
        <taxon>Pyramimonadaceae</taxon>
        <taxon>Cymbomonas</taxon>
    </lineage>
</organism>
<evidence type="ECO:0000256" key="2">
    <source>
        <dbReference type="ARBA" id="ARBA00022723"/>
    </source>
</evidence>
<evidence type="ECO:0000313" key="8">
    <source>
        <dbReference type="EMBL" id="KAK3289129.1"/>
    </source>
</evidence>
<name>A0AAE0LLI9_9CHLO</name>
<dbReference type="GO" id="GO:0046983">
    <property type="term" value="F:protein dimerization activity"/>
    <property type="evidence" value="ECO:0007669"/>
    <property type="project" value="InterPro"/>
</dbReference>
<dbReference type="SUPFAM" id="SSF53098">
    <property type="entry name" value="Ribonuclease H-like"/>
    <property type="match status" value="1"/>
</dbReference>